<keyword evidence="3 6" id="KW-0812">Transmembrane</keyword>
<keyword evidence="4 6" id="KW-1133">Transmembrane helix</keyword>
<name>A0ABD4T2C3_9CYAN</name>
<comment type="similarity">
    <text evidence="2">Belongs to the oxidase-dependent Fe transporter (OFeT) (TC 9.A.10.1) family.</text>
</comment>
<dbReference type="Pfam" id="PF03239">
    <property type="entry name" value="FTR1"/>
    <property type="match status" value="1"/>
</dbReference>
<dbReference type="InterPro" id="IPR004923">
    <property type="entry name" value="FTR1/Fip1/EfeU"/>
</dbReference>
<dbReference type="AlphaFoldDB" id="A0ABD4T2C3"/>
<feature type="transmembrane region" description="Helical" evidence="6">
    <location>
        <begin position="83"/>
        <end position="102"/>
    </location>
</feature>
<keyword evidence="5 6" id="KW-0472">Membrane</keyword>
<protein>
    <submittedName>
        <fullName evidence="7">FTR1 family iron permease</fullName>
    </submittedName>
</protein>
<reference evidence="7 8" key="1">
    <citation type="journal article" date="2015" name="Genome Announc.">
        <title>Draft Genome Sequence of Filamentous Marine Cyanobacterium Lyngbya confervoides Strain BDU141951.</title>
        <authorList>
            <person name="Chandrababunaidu M.M."/>
            <person name="Sen D."/>
            <person name="Tripathy S."/>
        </authorList>
    </citation>
    <scope>NUCLEOTIDE SEQUENCE [LARGE SCALE GENOMIC DNA]</scope>
    <source>
        <strain evidence="7 8">BDU141951</strain>
    </source>
</reference>
<keyword evidence="8" id="KW-1185">Reference proteome</keyword>
<organism evidence="7 8">
    <name type="scientific">Lyngbya confervoides BDU141951</name>
    <dbReference type="NCBI Taxonomy" id="1574623"/>
    <lineage>
        <taxon>Bacteria</taxon>
        <taxon>Bacillati</taxon>
        <taxon>Cyanobacteriota</taxon>
        <taxon>Cyanophyceae</taxon>
        <taxon>Oscillatoriophycideae</taxon>
        <taxon>Oscillatoriales</taxon>
        <taxon>Microcoleaceae</taxon>
        <taxon>Lyngbya</taxon>
    </lineage>
</organism>
<comment type="subcellular location">
    <subcellularLocation>
        <location evidence="1">Membrane</location>
        <topology evidence="1">Multi-pass membrane protein</topology>
    </subcellularLocation>
</comment>
<dbReference type="Proteomes" id="UP000031561">
    <property type="component" value="Unassembled WGS sequence"/>
</dbReference>
<dbReference type="GO" id="GO:0016020">
    <property type="term" value="C:membrane"/>
    <property type="evidence" value="ECO:0007669"/>
    <property type="project" value="UniProtKB-SubCell"/>
</dbReference>
<evidence type="ECO:0000256" key="6">
    <source>
        <dbReference type="SAM" id="Phobius"/>
    </source>
</evidence>
<comment type="caution">
    <text evidence="7">The sequence shown here is derived from an EMBL/GenBank/DDBJ whole genome shotgun (WGS) entry which is preliminary data.</text>
</comment>
<evidence type="ECO:0000256" key="1">
    <source>
        <dbReference type="ARBA" id="ARBA00004141"/>
    </source>
</evidence>
<proteinExistence type="inferred from homology"/>
<feature type="transmembrane region" description="Helical" evidence="6">
    <location>
        <begin position="43"/>
        <end position="63"/>
    </location>
</feature>
<accession>A0ABD4T2C3</accession>
<dbReference type="RefSeq" id="WP_166274864.1">
    <property type="nucleotide sequence ID" value="NZ_JTHE03000044.1"/>
</dbReference>
<dbReference type="PANTHER" id="PTHR31632:SF2">
    <property type="entry name" value="PLASMA MEMBRANE IRON PERMEASE"/>
    <property type="match status" value="1"/>
</dbReference>
<gene>
    <name evidence="7" type="ORF">QQ91_0007500</name>
</gene>
<feature type="transmembrane region" description="Helical" evidence="6">
    <location>
        <begin position="189"/>
        <end position="210"/>
    </location>
</feature>
<evidence type="ECO:0000256" key="5">
    <source>
        <dbReference type="ARBA" id="ARBA00023136"/>
    </source>
</evidence>
<feature type="transmembrane region" description="Helical" evidence="6">
    <location>
        <begin position="157"/>
        <end position="182"/>
    </location>
</feature>
<dbReference type="PANTHER" id="PTHR31632">
    <property type="entry name" value="IRON TRANSPORTER FTH1"/>
    <property type="match status" value="1"/>
</dbReference>
<feature type="transmembrane region" description="Helical" evidence="6">
    <location>
        <begin position="273"/>
        <end position="293"/>
    </location>
</feature>
<evidence type="ECO:0000256" key="4">
    <source>
        <dbReference type="ARBA" id="ARBA00022989"/>
    </source>
</evidence>
<evidence type="ECO:0000256" key="2">
    <source>
        <dbReference type="ARBA" id="ARBA00008333"/>
    </source>
</evidence>
<sequence length="313" mass="33481">MNWSAAVPTFMITLREGLEAALVVGIVLSLLQQTQQSALRRWVFAGVGLGILSSLLLGLGFRAVFLGLAQSDRPLAQLLEPSLLLGFTLTAIALLSWMLVWMTQQARSLKGNLQGNVQTLLAQGDRAGWGLLGLVFIAVAREGFETVVFLISQLQSGWPGVMGAMAGGCGAILLGWMLFALGLNLNLRLFFQVMGGCLILIISGLVLSAGKGLDTVVLRLEALTHGAITLCLFSPGPQQSCMLGPLVWDSHQILSDQAFPGVFLKALLGYRDHIFLIQGCAYLVFLVSLIWAYSRSLPPASAKASTTTEKPLA</sequence>
<evidence type="ECO:0000313" key="7">
    <source>
        <dbReference type="EMBL" id="MCM1982669.1"/>
    </source>
</evidence>
<evidence type="ECO:0000256" key="3">
    <source>
        <dbReference type="ARBA" id="ARBA00022692"/>
    </source>
</evidence>
<evidence type="ECO:0000313" key="8">
    <source>
        <dbReference type="Proteomes" id="UP000031561"/>
    </source>
</evidence>
<feature type="transmembrane region" description="Helical" evidence="6">
    <location>
        <begin position="129"/>
        <end position="151"/>
    </location>
</feature>
<dbReference type="EMBL" id="JTHE03000044">
    <property type="protein sequence ID" value="MCM1982669.1"/>
    <property type="molecule type" value="Genomic_DNA"/>
</dbReference>